<dbReference type="InterPro" id="IPR001810">
    <property type="entry name" value="F-box_dom"/>
</dbReference>
<reference evidence="2" key="1">
    <citation type="submission" date="2014-09" db="EMBL/GenBank/DDBJ databases">
        <title>Genome sequence of the luminous mushroom Mycena chlorophos for searching fungal bioluminescence genes.</title>
        <authorList>
            <person name="Tanaka Y."/>
            <person name="Kasuga D."/>
            <person name="Oba Y."/>
            <person name="Hase S."/>
            <person name="Sato K."/>
            <person name="Oba Y."/>
            <person name="Sakakibara Y."/>
        </authorList>
    </citation>
    <scope>NUCLEOTIDE SEQUENCE</scope>
</reference>
<proteinExistence type="predicted"/>
<dbReference type="SUPFAM" id="SSF52047">
    <property type="entry name" value="RNI-like"/>
    <property type="match status" value="1"/>
</dbReference>
<dbReference type="Proteomes" id="UP000815677">
    <property type="component" value="Unassembled WGS sequence"/>
</dbReference>
<evidence type="ECO:0000313" key="2">
    <source>
        <dbReference type="EMBL" id="GAT43332.1"/>
    </source>
</evidence>
<organism evidence="2 3">
    <name type="scientific">Mycena chlorophos</name>
    <name type="common">Agaric fungus</name>
    <name type="synonym">Agaricus chlorophos</name>
    <dbReference type="NCBI Taxonomy" id="658473"/>
    <lineage>
        <taxon>Eukaryota</taxon>
        <taxon>Fungi</taxon>
        <taxon>Dikarya</taxon>
        <taxon>Basidiomycota</taxon>
        <taxon>Agaricomycotina</taxon>
        <taxon>Agaricomycetes</taxon>
        <taxon>Agaricomycetidae</taxon>
        <taxon>Agaricales</taxon>
        <taxon>Marasmiineae</taxon>
        <taxon>Mycenaceae</taxon>
        <taxon>Mycena</taxon>
    </lineage>
</organism>
<feature type="domain" description="F-box" evidence="1">
    <location>
        <begin position="4"/>
        <end position="59"/>
    </location>
</feature>
<name>A0ABQ0KXB2_MYCCL</name>
<evidence type="ECO:0000259" key="1">
    <source>
        <dbReference type="Pfam" id="PF12937"/>
    </source>
</evidence>
<gene>
    <name evidence="2" type="ORF">MCHLO_01019</name>
</gene>
<accession>A0ABQ0KXB2</accession>
<evidence type="ECO:0000313" key="3">
    <source>
        <dbReference type="Proteomes" id="UP000815677"/>
    </source>
</evidence>
<keyword evidence="3" id="KW-1185">Reference proteome</keyword>
<sequence>MHPILALPSEILSEIFVQCLPPYPICAPLLGGRSPTTLAQVCRSWRETAHATPELWRGIALFTSERLWRFPKLQIFTAKTWIERSGALPLCVIFDSATHPIHDEDRAEGLSLLLDESARWEYAALFCSTSEWIPGQVLDCDMPMLRQLDVTYEDLRPRPLEDIDTLDAPRLTTALLDCNFLPDETTACINLLAWSQLTRVFLANIEFDPAVGALQHATNLVDCRLDFDQWAWSPHDESIPQPGQVFVFPWLETLIITAAVSDYNHFDELLLATRAPNLRRLHLDQNMLDEDSDSLQLVLDSLGCQLERLLLSLAHVRRPLEIVRNSLLRVGMIEVNPSEHLPPDIWGHWDLRRL</sequence>
<dbReference type="InterPro" id="IPR036047">
    <property type="entry name" value="F-box-like_dom_sf"/>
</dbReference>
<dbReference type="Gene3D" id="1.20.1280.50">
    <property type="match status" value="1"/>
</dbReference>
<dbReference type="EMBL" id="DF838854">
    <property type="protein sequence ID" value="GAT43332.1"/>
    <property type="molecule type" value="Genomic_DNA"/>
</dbReference>
<protein>
    <recommendedName>
        <fullName evidence="1">F-box domain-containing protein</fullName>
    </recommendedName>
</protein>
<dbReference type="SUPFAM" id="SSF81383">
    <property type="entry name" value="F-box domain"/>
    <property type="match status" value="1"/>
</dbReference>
<dbReference type="Pfam" id="PF12937">
    <property type="entry name" value="F-box-like"/>
    <property type="match status" value="1"/>
</dbReference>